<evidence type="ECO:0000313" key="2">
    <source>
        <dbReference type="EMBL" id="PPQ92054.1"/>
    </source>
</evidence>
<evidence type="ECO:0000256" key="1">
    <source>
        <dbReference type="SAM" id="MobiDB-lite"/>
    </source>
</evidence>
<organism evidence="2 3">
    <name type="scientific">Psilocybe cyanescens</name>
    <dbReference type="NCBI Taxonomy" id="93625"/>
    <lineage>
        <taxon>Eukaryota</taxon>
        <taxon>Fungi</taxon>
        <taxon>Dikarya</taxon>
        <taxon>Basidiomycota</taxon>
        <taxon>Agaricomycotina</taxon>
        <taxon>Agaricomycetes</taxon>
        <taxon>Agaricomycetidae</taxon>
        <taxon>Agaricales</taxon>
        <taxon>Agaricineae</taxon>
        <taxon>Strophariaceae</taxon>
        <taxon>Psilocybe</taxon>
    </lineage>
</organism>
<accession>A0A409XMT4</accession>
<protein>
    <submittedName>
        <fullName evidence="2">Uncharacterized protein</fullName>
    </submittedName>
</protein>
<dbReference type="EMBL" id="NHYD01001140">
    <property type="protein sequence ID" value="PPQ92054.1"/>
    <property type="molecule type" value="Genomic_DNA"/>
</dbReference>
<feature type="region of interest" description="Disordered" evidence="1">
    <location>
        <begin position="221"/>
        <end position="342"/>
    </location>
</feature>
<reference evidence="2 3" key="1">
    <citation type="journal article" date="2018" name="Evol. Lett.">
        <title>Horizontal gene cluster transfer increased hallucinogenic mushroom diversity.</title>
        <authorList>
            <person name="Reynolds H.T."/>
            <person name="Vijayakumar V."/>
            <person name="Gluck-Thaler E."/>
            <person name="Korotkin H.B."/>
            <person name="Matheny P.B."/>
            <person name="Slot J.C."/>
        </authorList>
    </citation>
    <scope>NUCLEOTIDE SEQUENCE [LARGE SCALE GENOMIC DNA]</scope>
    <source>
        <strain evidence="2 3">2631</strain>
    </source>
</reference>
<feature type="compositionally biased region" description="Basic residues" evidence="1">
    <location>
        <begin position="313"/>
        <end position="324"/>
    </location>
</feature>
<dbReference type="AlphaFoldDB" id="A0A409XMT4"/>
<feature type="compositionally biased region" description="Polar residues" evidence="1">
    <location>
        <begin position="1"/>
        <end position="22"/>
    </location>
</feature>
<comment type="caution">
    <text evidence="2">The sequence shown here is derived from an EMBL/GenBank/DDBJ whole genome shotgun (WGS) entry which is preliminary data.</text>
</comment>
<feature type="compositionally biased region" description="Low complexity" evidence="1">
    <location>
        <begin position="260"/>
        <end position="303"/>
    </location>
</feature>
<dbReference type="STRING" id="93625.A0A409XMT4"/>
<keyword evidence="3" id="KW-1185">Reference proteome</keyword>
<gene>
    <name evidence="2" type="ORF">CVT25_005354</name>
</gene>
<feature type="region of interest" description="Disordered" evidence="1">
    <location>
        <begin position="1"/>
        <end position="29"/>
    </location>
</feature>
<dbReference type="OrthoDB" id="3032433at2759"/>
<feature type="region of interest" description="Disordered" evidence="1">
    <location>
        <begin position="93"/>
        <end position="124"/>
    </location>
</feature>
<dbReference type="Proteomes" id="UP000283269">
    <property type="component" value="Unassembled WGS sequence"/>
</dbReference>
<dbReference type="InParanoid" id="A0A409XMT4"/>
<name>A0A409XMT4_PSICY</name>
<proteinExistence type="predicted"/>
<evidence type="ECO:0000313" key="3">
    <source>
        <dbReference type="Proteomes" id="UP000283269"/>
    </source>
</evidence>
<sequence length="422" mass="47227">MATRYNLRSQSGAVDTGDQQPEPTVYPNPNLVAADVHTLRCTYSAVVLSRPPSPSNSEEKEATSPPPDYQMMAMHGDSSICDDNPFVVDKIQRDISTSESSDENNEGGPWTTVKSKRSKKLESAMRHKISIENLTKKSKKRALERSPEIDLAIKEAENSLTKEEKEWINHQNKKVHREHSHSLSEGTSKNKGKAIDLREWGNVIIPEAELNPKIQKRAIKEAKKANKSALKNKTTIPIVSEGTALKSMQKPNKKSKKYDPIPSSSSSSTDPTWSSSSTSLDSNKSSESSSSSSPSDDPSSESSEVSKEQPKKSDKKKQCKRSCKSNKPSGGGKAFKPTIYDGRADPRSYHRFIKESRAYLEDSGFKKKRRILALSYFMEGKAYDYYLQKAAIHEETMSMQKIRRKFENATQGSRKAKDQKEI</sequence>
<feature type="region of interest" description="Disordered" evidence="1">
    <location>
        <begin position="170"/>
        <end position="196"/>
    </location>
</feature>
<feature type="region of interest" description="Disordered" evidence="1">
    <location>
        <begin position="48"/>
        <end position="70"/>
    </location>
</feature>